<evidence type="ECO:0000313" key="2">
    <source>
        <dbReference type="Proteomes" id="UP001241747"/>
    </source>
</evidence>
<organism evidence="1 2">
    <name type="scientific">Xanthobacter agilis</name>
    <dbReference type="NCBI Taxonomy" id="47492"/>
    <lineage>
        <taxon>Bacteria</taxon>
        <taxon>Pseudomonadati</taxon>
        <taxon>Pseudomonadota</taxon>
        <taxon>Alphaproteobacteria</taxon>
        <taxon>Hyphomicrobiales</taxon>
        <taxon>Xanthobacteraceae</taxon>
        <taxon>Xanthobacter</taxon>
    </lineage>
</organism>
<protein>
    <submittedName>
        <fullName evidence="1">Arc/MetJ-type ribon-helix-helix transcriptional regulator</fullName>
    </submittedName>
</protein>
<dbReference type="Pfam" id="PF03693">
    <property type="entry name" value="ParD_antitoxin"/>
    <property type="match status" value="1"/>
</dbReference>
<dbReference type="InterPro" id="IPR038296">
    <property type="entry name" value="ParD_sf"/>
</dbReference>
<sequence length="87" mass="9372">MSDQVALTPEHSGLVDSFIASGRFEGPQAVIGAALALLEGRERERTEKLRALHDAVSGDMEATFREIEQLIACGLATFQTPALREAC</sequence>
<gene>
    <name evidence="1" type="ORF">QOZ94_004107</name>
</gene>
<dbReference type="InterPro" id="IPR022789">
    <property type="entry name" value="ParD"/>
</dbReference>
<dbReference type="Gene3D" id="6.10.10.120">
    <property type="entry name" value="Antitoxin ParD1-like"/>
    <property type="match status" value="1"/>
</dbReference>
<dbReference type="RefSeq" id="WP_237346969.1">
    <property type="nucleotide sequence ID" value="NZ_JABWGX010000026.1"/>
</dbReference>
<comment type="caution">
    <text evidence="1">The sequence shown here is derived from an EMBL/GenBank/DDBJ whole genome shotgun (WGS) entry which is preliminary data.</text>
</comment>
<reference evidence="1 2" key="1">
    <citation type="submission" date="2023-07" db="EMBL/GenBank/DDBJ databases">
        <title>Genomic Encyclopedia of Type Strains, Phase IV (KMG-IV): sequencing the most valuable type-strain genomes for metagenomic binning, comparative biology and taxonomic classification.</title>
        <authorList>
            <person name="Goeker M."/>
        </authorList>
    </citation>
    <scope>NUCLEOTIDE SEQUENCE [LARGE SCALE GENOMIC DNA]</scope>
    <source>
        <strain evidence="1 2">DSM 3770</strain>
    </source>
</reference>
<accession>A0ABU0LJH3</accession>
<proteinExistence type="predicted"/>
<evidence type="ECO:0000313" key="1">
    <source>
        <dbReference type="EMBL" id="MDQ0507286.1"/>
    </source>
</evidence>
<keyword evidence="2" id="KW-1185">Reference proteome</keyword>
<name>A0ABU0LJH3_XANAG</name>
<dbReference type="EMBL" id="JAUSVY010000015">
    <property type="protein sequence ID" value="MDQ0507286.1"/>
    <property type="molecule type" value="Genomic_DNA"/>
</dbReference>
<dbReference type="Proteomes" id="UP001241747">
    <property type="component" value="Unassembled WGS sequence"/>
</dbReference>